<feature type="binding site" evidence="17">
    <location>
        <position position="70"/>
    </location>
    <ligand>
        <name>ATP</name>
        <dbReference type="ChEBI" id="CHEBI:30616"/>
    </ligand>
</feature>
<dbReference type="InterPro" id="IPR033717">
    <property type="entry name" value="UDPK"/>
</dbReference>
<evidence type="ECO:0000256" key="6">
    <source>
        <dbReference type="ARBA" id="ARBA00022692"/>
    </source>
</evidence>
<keyword evidence="4" id="KW-0444">Lipid biosynthesis</keyword>
<dbReference type="CDD" id="cd14265">
    <property type="entry name" value="UDPK_IM_like"/>
    <property type="match status" value="1"/>
</dbReference>
<feature type="transmembrane region" description="Helical" evidence="19">
    <location>
        <begin position="90"/>
        <end position="111"/>
    </location>
</feature>
<dbReference type="InterPro" id="IPR036945">
    <property type="entry name" value="DAGK_sf"/>
</dbReference>
<evidence type="ECO:0000256" key="14">
    <source>
        <dbReference type="ARBA" id="ARBA00023264"/>
    </source>
</evidence>
<dbReference type="GO" id="GO:0008654">
    <property type="term" value="P:phospholipid biosynthetic process"/>
    <property type="evidence" value="ECO:0007669"/>
    <property type="project" value="UniProtKB-KW"/>
</dbReference>
<keyword evidence="7 17" id="KW-0547">Nucleotide-binding</keyword>
<evidence type="ECO:0000256" key="1">
    <source>
        <dbReference type="ARBA" id="ARBA00004651"/>
    </source>
</evidence>
<keyword evidence="9 17" id="KW-0067">ATP-binding</keyword>
<evidence type="ECO:0000313" key="20">
    <source>
        <dbReference type="EMBL" id="RFM28844.1"/>
    </source>
</evidence>
<evidence type="ECO:0000256" key="3">
    <source>
        <dbReference type="ARBA" id="ARBA00022475"/>
    </source>
</evidence>
<keyword evidence="11" id="KW-0443">Lipid metabolism</keyword>
<keyword evidence="13" id="KW-0594">Phospholipid biosynthesis</keyword>
<comment type="cofactor">
    <cofactor evidence="18">
        <name>Mg(2+)</name>
        <dbReference type="ChEBI" id="CHEBI:18420"/>
    </cofactor>
    <text evidence="18">Mn(2+), Zn(2+), Cd(2+) and Co(2+) support activity to lesser extents.</text>
</comment>
<proteinExistence type="inferred from homology"/>
<comment type="subcellular location">
    <subcellularLocation>
        <location evidence="1">Cell membrane</location>
        <topology evidence="1">Multi-pass membrane protein</topology>
    </subcellularLocation>
</comment>
<keyword evidence="14" id="KW-1208">Phospholipid metabolism</keyword>
<comment type="caution">
    <text evidence="20">The sequence shown here is derived from an EMBL/GenBank/DDBJ whole genome shotgun (WGS) entry which is preliminary data.</text>
</comment>
<feature type="active site" description="Proton acceptor" evidence="15">
    <location>
        <position position="63"/>
    </location>
</feature>
<dbReference type="AlphaFoldDB" id="A0A3E1NLX2"/>
<evidence type="ECO:0000256" key="18">
    <source>
        <dbReference type="PIRSR" id="PIRSR600829-4"/>
    </source>
</evidence>
<evidence type="ECO:0000256" key="17">
    <source>
        <dbReference type="PIRSR" id="PIRSR600829-3"/>
    </source>
</evidence>
<keyword evidence="6 19" id="KW-0812">Transmembrane</keyword>
<evidence type="ECO:0000256" key="12">
    <source>
        <dbReference type="ARBA" id="ARBA00023136"/>
    </source>
</evidence>
<dbReference type="PANTHER" id="PTHR34299">
    <property type="entry name" value="DIACYLGLYCEROL KINASE"/>
    <property type="match status" value="1"/>
</dbReference>
<dbReference type="GO" id="GO:0005524">
    <property type="term" value="F:ATP binding"/>
    <property type="evidence" value="ECO:0007669"/>
    <property type="project" value="UniProtKB-KW"/>
</dbReference>
<evidence type="ECO:0000256" key="5">
    <source>
        <dbReference type="ARBA" id="ARBA00022679"/>
    </source>
</evidence>
<comment type="similarity">
    <text evidence="2">Belongs to the bacterial diacylglycerol kinase family.</text>
</comment>
<feature type="transmembrane region" description="Helical" evidence="19">
    <location>
        <begin position="27"/>
        <end position="45"/>
    </location>
</feature>
<feature type="binding site" evidence="17">
    <location>
        <begin position="88"/>
        <end position="89"/>
    </location>
    <ligand>
        <name>ATP</name>
        <dbReference type="ChEBI" id="CHEBI:30616"/>
    </ligand>
</feature>
<dbReference type="Pfam" id="PF01219">
    <property type="entry name" value="DAGK_prokar"/>
    <property type="match status" value="1"/>
</dbReference>
<evidence type="ECO:0000256" key="9">
    <source>
        <dbReference type="ARBA" id="ARBA00022840"/>
    </source>
</evidence>
<evidence type="ECO:0000256" key="11">
    <source>
        <dbReference type="ARBA" id="ARBA00023098"/>
    </source>
</evidence>
<keyword evidence="8 20" id="KW-0418">Kinase</keyword>
<evidence type="ECO:0000256" key="15">
    <source>
        <dbReference type="PIRSR" id="PIRSR600829-1"/>
    </source>
</evidence>
<accession>A0A3E1NLX2</accession>
<keyword evidence="12 19" id="KW-0472">Membrane</keyword>
<keyword evidence="21" id="KW-1185">Reference proteome</keyword>
<dbReference type="RefSeq" id="WP_116846832.1">
    <property type="nucleotide sequence ID" value="NZ_QTJU01000002.1"/>
</dbReference>
<dbReference type="GO" id="GO:0016301">
    <property type="term" value="F:kinase activity"/>
    <property type="evidence" value="ECO:0007669"/>
    <property type="project" value="UniProtKB-KW"/>
</dbReference>
<evidence type="ECO:0000256" key="2">
    <source>
        <dbReference type="ARBA" id="ARBA00005967"/>
    </source>
</evidence>
<keyword evidence="18" id="KW-0460">Magnesium</keyword>
<name>A0A3E1NLX2_9BACT</name>
<evidence type="ECO:0000256" key="10">
    <source>
        <dbReference type="ARBA" id="ARBA00022989"/>
    </source>
</evidence>
<dbReference type="PANTHER" id="PTHR34299:SF1">
    <property type="entry name" value="DIACYLGLYCEROL KINASE"/>
    <property type="match status" value="1"/>
</dbReference>
<evidence type="ECO:0000256" key="13">
    <source>
        <dbReference type="ARBA" id="ARBA00023209"/>
    </source>
</evidence>
<feature type="binding site" evidence="18">
    <location>
        <position position="22"/>
    </location>
    <ligand>
        <name>a divalent metal cation</name>
        <dbReference type="ChEBI" id="CHEBI:60240"/>
    </ligand>
</feature>
<reference evidence="20 21" key="1">
    <citation type="submission" date="2018-08" db="EMBL/GenBank/DDBJ databases">
        <title>Chitinophagaceae sp. K23C18032701, a novel bacterium isolated from forest soil.</title>
        <authorList>
            <person name="Wang C."/>
        </authorList>
    </citation>
    <scope>NUCLEOTIDE SEQUENCE [LARGE SCALE GENOMIC DNA]</scope>
    <source>
        <strain evidence="20 21">K23C18032701</strain>
    </source>
</reference>
<evidence type="ECO:0000256" key="7">
    <source>
        <dbReference type="ARBA" id="ARBA00022741"/>
    </source>
</evidence>
<feature type="binding site" evidence="16">
    <location>
        <position position="63"/>
    </location>
    <ligand>
        <name>substrate</name>
    </ligand>
</feature>
<feature type="binding site" evidence="18">
    <location>
        <position position="70"/>
    </location>
    <ligand>
        <name>a divalent metal cation</name>
        <dbReference type="ChEBI" id="CHEBI:60240"/>
    </ligand>
</feature>
<dbReference type="Gene3D" id="1.10.287.3610">
    <property type="match status" value="1"/>
</dbReference>
<keyword evidence="18" id="KW-0479">Metal-binding</keyword>
<organism evidence="20 21">
    <name type="scientific">Deminuibacter soli</name>
    <dbReference type="NCBI Taxonomy" id="2291815"/>
    <lineage>
        <taxon>Bacteria</taxon>
        <taxon>Pseudomonadati</taxon>
        <taxon>Bacteroidota</taxon>
        <taxon>Chitinophagia</taxon>
        <taxon>Chitinophagales</taxon>
        <taxon>Chitinophagaceae</taxon>
        <taxon>Deminuibacter</taxon>
    </lineage>
</organism>
<keyword evidence="5" id="KW-0808">Transferase</keyword>
<evidence type="ECO:0000256" key="19">
    <source>
        <dbReference type="SAM" id="Phobius"/>
    </source>
</evidence>
<gene>
    <name evidence="20" type="ORF">DXN05_08710</name>
</gene>
<keyword evidence="3" id="KW-1003">Cell membrane</keyword>
<evidence type="ECO:0000256" key="16">
    <source>
        <dbReference type="PIRSR" id="PIRSR600829-2"/>
    </source>
</evidence>
<evidence type="ECO:0000256" key="4">
    <source>
        <dbReference type="ARBA" id="ARBA00022516"/>
    </source>
</evidence>
<dbReference type="EMBL" id="QTJU01000002">
    <property type="protein sequence ID" value="RFM28844.1"/>
    <property type="molecule type" value="Genomic_DNA"/>
</dbReference>
<dbReference type="GO" id="GO:0046872">
    <property type="term" value="F:metal ion binding"/>
    <property type="evidence" value="ECO:0007669"/>
    <property type="project" value="UniProtKB-KW"/>
</dbReference>
<keyword evidence="10 19" id="KW-1133">Transmembrane helix</keyword>
<feature type="binding site" evidence="17">
    <location>
        <position position="22"/>
    </location>
    <ligand>
        <name>ATP</name>
        <dbReference type="ChEBI" id="CHEBI:30616"/>
    </ligand>
</feature>
<protein>
    <submittedName>
        <fullName evidence="20">Diacylglycerol kinase family protein</fullName>
    </submittedName>
</protein>
<evidence type="ECO:0000313" key="21">
    <source>
        <dbReference type="Proteomes" id="UP000261284"/>
    </source>
</evidence>
<dbReference type="GO" id="GO:0005886">
    <property type="term" value="C:plasma membrane"/>
    <property type="evidence" value="ECO:0007669"/>
    <property type="project" value="UniProtKB-SubCell"/>
</dbReference>
<evidence type="ECO:0000256" key="8">
    <source>
        <dbReference type="ARBA" id="ARBA00022777"/>
    </source>
</evidence>
<dbReference type="InterPro" id="IPR000829">
    <property type="entry name" value="DAGK"/>
</dbReference>
<dbReference type="Proteomes" id="UP000261284">
    <property type="component" value="Unassembled WGS sequence"/>
</dbReference>
<dbReference type="OrthoDB" id="1493837at2"/>
<sequence>MPSFATNVRHALDGIKVFLATEKNGKIQTVIALLVVAAGCWFHISAAEWCLVLFCMGLVISMEMVNTAIEKLCNHVTPIQHPSIKTIKDISAGAVLFAAIIAAITGSIIFYKYVIALFWPS</sequence>